<name>A0ABP0JGQ4_9DINO</name>
<evidence type="ECO:0000256" key="1">
    <source>
        <dbReference type="ARBA" id="ARBA00004141"/>
    </source>
</evidence>
<keyword evidence="10" id="KW-1185">Reference proteome</keyword>
<dbReference type="InterPro" id="IPR027359">
    <property type="entry name" value="Volt_channel_dom_sf"/>
</dbReference>
<feature type="compositionally biased region" description="Polar residues" evidence="5">
    <location>
        <begin position="2208"/>
        <end position="2220"/>
    </location>
</feature>
<feature type="domain" description="Integrase catalytic" evidence="8">
    <location>
        <begin position="1477"/>
        <end position="1652"/>
    </location>
</feature>
<dbReference type="InterPro" id="IPR011992">
    <property type="entry name" value="EF-hand-dom_pair"/>
</dbReference>
<evidence type="ECO:0000256" key="3">
    <source>
        <dbReference type="ARBA" id="ARBA00022989"/>
    </source>
</evidence>
<protein>
    <recommendedName>
        <fullName evidence="11">Calmodulin</fullName>
    </recommendedName>
</protein>
<dbReference type="Proteomes" id="UP001642484">
    <property type="component" value="Unassembled WGS sequence"/>
</dbReference>
<dbReference type="SUPFAM" id="SSF47473">
    <property type="entry name" value="EF-hand"/>
    <property type="match status" value="1"/>
</dbReference>
<reference evidence="9 10" key="1">
    <citation type="submission" date="2024-02" db="EMBL/GenBank/DDBJ databases">
        <authorList>
            <person name="Chen Y."/>
            <person name="Shah S."/>
            <person name="Dougan E. K."/>
            <person name="Thang M."/>
            <person name="Chan C."/>
        </authorList>
    </citation>
    <scope>NUCLEOTIDE SEQUENCE [LARGE SCALE GENOMIC DNA]</scope>
</reference>
<dbReference type="CDD" id="cd00051">
    <property type="entry name" value="EFh"/>
    <property type="match status" value="1"/>
</dbReference>
<dbReference type="InterPro" id="IPR012337">
    <property type="entry name" value="RNaseH-like_sf"/>
</dbReference>
<feature type="compositionally biased region" description="Basic residues" evidence="5">
    <location>
        <begin position="1053"/>
        <end position="1062"/>
    </location>
</feature>
<feature type="domain" description="WW" evidence="7">
    <location>
        <begin position="1232"/>
        <end position="1259"/>
    </location>
</feature>
<evidence type="ECO:0000313" key="9">
    <source>
        <dbReference type="EMBL" id="CAK9013577.1"/>
    </source>
</evidence>
<dbReference type="Gene3D" id="1.10.238.10">
    <property type="entry name" value="EF-hand"/>
    <property type="match status" value="1"/>
</dbReference>
<evidence type="ECO:0000256" key="6">
    <source>
        <dbReference type="SAM" id="Phobius"/>
    </source>
</evidence>
<feature type="region of interest" description="Disordered" evidence="5">
    <location>
        <begin position="302"/>
        <end position="374"/>
    </location>
</feature>
<feature type="compositionally biased region" description="Low complexity" evidence="5">
    <location>
        <begin position="387"/>
        <end position="399"/>
    </location>
</feature>
<dbReference type="InterPro" id="IPR036397">
    <property type="entry name" value="RNaseH_sf"/>
</dbReference>
<feature type="compositionally biased region" description="Polar residues" evidence="5">
    <location>
        <begin position="356"/>
        <end position="366"/>
    </location>
</feature>
<evidence type="ECO:0000313" key="10">
    <source>
        <dbReference type="Proteomes" id="UP001642484"/>
    </source>
</evidence>
<comment type="caution">
    <text evidence="9">The sequence shown here is derived from an EMBL/GenBank/DDBJ whole genome shotgun (WGS) entry which is preliminary data.</text>
</comment>
<evidence type="ECO:0008006" key="11">
    <source>
        <dbReference type="Google" id="ProtNLM"/>
    </source>
</evidence>
<dbReference type="InterPro" id="IPR002048">
    <property type="entry name" value="EF_hand_dom"/>
</dbReference>
<dbReference type="InterPro" id="IPR001202">
    <property type="entry name" value="WW_dom"/>
</dbReference>
<keyword evidence="4 6" id="KW-0472">Membrane</keyword>
<keyword evidence="2 6" id="KW-0812">Transmembrane</keyword>
<evidence type="ECO:0000256" key="2">
    <source>
        <dbReference type="ARBA" id="ARBA00022692"/>
    </source>
</evidence>
<dbReference type="PROSITE" id="PS50994">
    <property type="entry name" value="INTEGRASE"/>
    <property type="match status" value="1"/>
</dbReference>
<feature type="transmembrane region" description="Helical" evidence="6">
    <location>
        <begin position="2139"/>
        <end position="2167"/>
    </location>
</feature>
<evidence type="ECO:0000259" key="8">
    <source>
        <dbReference type="PROSITE" id="PS50994"/>
    </source>
</evidence>
<feature type="region of interest" description="Disordered" evidence="5">
    <location>
        <begin position="2185"/>
        <end position="2241"/>
    </location>
</feature>
<feature type="compositionally biased region" description="Acidic residues" evidence="5">
    <location>
        <begin position="631"/>
        <end position="647"/>
    </location>
</feature>
<feature type="compositionally biased region" description="Basic and acidic residues" evidence="5">
    <location>
        <begin position="2227"/>
        <end position="2241"/>
    </location>
</feature>
<dbReference type="Gene3D" id="3.30.420.10">
    <property type="entry name" value="Ribonuclease H-like superfamily/Ribonuclease H"/>
    <property type="match status" value="1"/>
</dbReference>
<accession>A0ABP0JGQ4</accession>
<feature type="compositionally biased region" description="Basic residues" evidence="5">
    <location>
        <begin position="346"/>
        <end position="355"/>
    </location>
</feature>
<dbReference type="SUPFAM" id="SSF53098">
    <property type="entry name" value="Ribonuclease H-like"/>
    <property type="match status" value="1"/>
</dbReference>
<dbReference type="PROSITE" id="PS50020">
    <property type="entry name" value="WW_DOMAIN_2"/>
    <property type="match status" value="1"/>
</dbReference>
<organism evidence="9 10">
    <name type="scientific">Durusdinium trenchii</name>
    <dbReference type="NCBI Taxonomy" id="1381693"/>
    <lineage>
        <taxon>Eukaryota</taxon>
        <taxon>Sar</taxon>
        <taxon>Alveolata</taxon>
        <taxon>Dinophyceae</taxon>
        <taxon>Suessiales</taxon>
        <taxon>Symbiodiniaceae</taxon>
        <taxon>Durusdinium</taxon>
    </lineage>
</organism>
<dbReference type="EMBL" id="CAXAMN010005402">
    <property type="protein sequence ID" value="CAK9013577.1"/>
    <property type="molecule type" value="Genomic_DNA"/>
</dbReference>
<feature type="region of interest" description="Disordered" evidence="5">
    <location>
        <begin position="731"/>
        <end position="754"/>
    </location>
</feature>
<feature type="compositionally biased region" description="Acidic residues" evidence="5">
    <location>
        <begin position="655"/>
        <end position="675"/>
    </location>
</feature>
<feature type="compositionally biased region" description="Low complexity" evidence="5">
    <location>
        <begin position="593"/>
        <end position="611"/>
    </location>
</feature>
<feature type="compositionally biased region" description="Basic and acidic residues" evidence="5">
    <location>
        <begin position="1063"/>
        <end position="1076"/>
    </location>
</feature>
<comment type="subcellular location">
    <subcellularLocation>
        <location evidence="1">Membrane</location>
        <topology evidence="1">Multi-pass membrane protein</topology>
    </subcellularLocation>
</comment>
<feature type="transmembrane region" description="Helical" evidence="6">
    <location>
        <begin position="2107"/>
        <end position="2127"/>
    </location>
</feature>
<evidence type="ECO:0000259" key="7">
    <source>
        <dbReference type="PROSITE" id="PS50020"/>
    </source>
</evidence>
<keyword evidence="3 6" id="KW-1133">Transmembrane helix</keyword>
<feature type="region of interest" description="Disordered" evidence="5">
    <location>
        <begin position="906"/>
        <end position="946"/>
    </location>
</feature>
<evidence type="ECO:0000256" key="4">
    <source>
        <dbReference type="ARBA" id="ARBA00023136"/>
    </source>
</evidence>
<feature type="region of interest" description="Disordered" evidence="5">
    <location>
        <begin position="1051"/>
        <end position="1076"/>
    </location>
</feature>
<evidence type="ECO:0000256" key="5">
    <source>
        <dbReference type="SAM" id="MobiDB-lite"/>
    </source>
</evidence>
<feature type="region of interest" description="Disordered" evidence="5">
    <location>
        <begin position="387"/>
        <end position="407"/>
    </location>
</feature>
<sequence>MKNRCRARCEQISAELRRPSTQLFSERLRSTEQLKPDEDTMEILFGTADAWQWVEARATILYSVMAFNQKLRGYVDATAATLVLLNGAVMLVEFELEGRINGTIVGSGEDCLFQQNWQRERFIQTEDNAFVFVFLVEWICRIVLDKWNFLRDFANWFDTLLVFIGLVEEFVVSLTMEEASAASRSSLAESFQHSSSHPARRCHQMASVLDQEPPWLAKFQRRNRKRPLTLPPLRSQIRLPPMKLIGDVGHVVMLSLSGRIIGFVQVVAVLSFTILGSQSGVRPEKAFGFTCLDRPLGTHLTASLQHPPFGSPPNTSGHDFGEDRELAESETPTHDPIVDPDGSQTRRQRRRHRKSNASQEQQQVQADESDADIKQNLDKIVTMLKKSMSNEKSNSSQDSWNSRKGPEKGKKLAVWKKQIQAYMPLQDAALMLYTSLSGEPEEELEHIDLDRLHRSDGIDYIESLLRQGLETKLIYQKRKLMSEFETIVRQPSESMRAFVNRYRRAERSLQSIGINPSGMYDSEAMGNRLLERARLSPENGRLVLIGSNFNLTFESIAESLCMTFPEHKPPPQLFGKDGQPIKAFQHRRDIAPSSHSSSLSSTTATSSSSFKGKGKGKNKFQSRQAFATEQVELEAVPEENDDEEDGNTEFHDAEDWQDDEQPPEEDEAAYDDADEETDLSAVVDALTVTAKKLQSLTLGRKYTGSRTIQERKRTSSCSACGQIGHWAGDAECAKSTSKSSGKANGKGKDKQQFDGKTKKVLFTTITDQGSEPHQLPDEVPEVPNYFSFMINMLSSLAAAPIRAKVNGHLAVPICDFEICASQHDIWKFLSSPHIWTCPHPEIIAEGILDQQRLMPEDTSGVFTVQDASSDTTIMACELASGSAHDPPPRDAGTPCDVKSNSIWPGTKILADSPGQGATGRDGESCGSSRDQAAEGRGSMLAPSVDQVRQCPRSLRKVHSMPHEDEVVTGRRNMVSSWTGIFGKIFFAASIVFKYLSTEAQEQAYVGTTTRSFTEGTPETEVLPELFSDAFNRQYESSTTDLVRAAMESAVRTQGRHSSHRRDLRHDRHGVCGDDEPGRSLRVAGRLNQEELESNYKGHKKFILGRIKKAIHAAQTEQKTYEALATKHRATHSKIDIMEIFAGSGTVSKTAVRYGLTATTPIDYNTGYDLSQPDSQVACDRMLQTLRPLFLLASIHRTPRLVMQENMNYNTRPELLEQLREEERPIVEKTMDWCKRQHSEGRFYLIENPNNSRLWEEPSVVAMLQETNGMVTTCHSGAYGATNSKGQKIKKTFKFASNNKDILYYLSEKLNAEELAQCIPLQGKEVTLSQHYPDGLVASILKGIKYDLSDVHFPRSRFRRPVELALFFYGYPDMIDENIGIPGEEAEQRQMEEEFAEPNPTREIFHEEITFPNTSGVDKSIKMATSRMHKNMGHLPPNEMIKLLALNGITSDQVIKCIKAMRCSACQRAKGLHWPNPATSTPQYLGQFADNVQADIFYLRDMTTENYSILGIICEATHLHTAIRLPSRRPRDVYESFRTAWLQHFGFPMRLSVDDDGAFKAEFDDRMTEGGTHLNVIAPEAHHQLGTIERHNGTLRMLLERIVDSTPCTCGEDIDNALIAATQAKNSATWSSGRPPYIAAFGRIPRFGTDLLSDPRALISGSTETQQQAALMRAEALKTLAEASASSTLRRALLRKTNEVDDYEPTPGSLLAYWRWTVRSHRKRGGYRIARFLGRDPDGRNYWVQSGSQTLRVARNQIRNVFGYEQYIPTRQDVDALKLAEENIRSDQIQDDFVPEEKSFIDALERGIPVKKADRSKVLEEHQWPEYRSISGCLQWLAGQSRVDIASTVSLSNKGAETTGAELELLNDTLLYVKSTRDKGLKIYGIPIDESTTLGSRMLIDATESEDHIRWIVAYAHAASDVKSERCICDFLRALLIFLTYQFMLRKDTLDAAQNDAEQLVIDRLQKKQQFVKKLEGIFNSIDEGKDGLITEERLSAILEIPQVEAYFQTMDLDVREGRALFHLIDNGDGEVTLDEFIDGIMRCKGPARAIDQVGNLPGMEWGWRHDVMYGHGDAPHNNPAYVFSHSAVFPHGVHLAVFNGRQLFRKIFVLPSFDLFLVVFLALRFLLSCVVFRRLRFSPLCFCFSLLSCQFSRVFCFLVFCVCFAFPTCRVRVVRVYVSCLAPPPPPPPHRPSPQPPAPAGSVPRRTSAASFGGQCSSPDFNGESEDMPHRTPERMSERMPEDMQTICQIEGQKDVRRYASQNVRLNIRREARKNVRRYARKNAERMFQCMPKNLPD</sequence>
<proteinExistence type="predicted"/>
<dbReference type="Gene3D" id="1.20.120.350">
    <property type="entry name" value="Voltage-gated potassium channels. Chain C"/>
    <property type="match status" value="1"/>
</dbReference>
<feature type="compositionally biased region" description="Low complexity" evidence="5">
    <location>
        <begin position="734"/>
        <end position="743"/>
    </location>
</feature>
<feature type="region of interest" description="Disordered" evidence="5">
    <location>
        <begin position="588"/>
        <end position="675"/>
    </location>
</feature>
<feature type="compositionally biased region" description="Pro residues" evidence="5">
    <location>
        <begin position="2185"/>
        <end position="2199"/>
    </location>
</feature>
<gene>
    <name evidence="9" type="ORF">CCMP2556_LOCUS11340</name>
</gene>
<feature type="compositionally biased region" description="Basic and acidic residues" evidence="5">
    <location>
        <begin position="319"/>
        <end position="337"/>
    </location>
</feature>
<dbReference type="InterPro" id="IPR001584">
    <property type="entry name" value="Integrase_cat-core"/>
</dbReference>